<comment type="caution">
    <text evidence="4">The sequence shown here is derived from an EMBL/GenBank/DDBJ whole genome shotgun (WGS) entry which is preliminary data.</text>
</comment>
<keyword evidence="2" id="KW-0472">Membrane</keyword>
<dbReference type="Pfam" id="PF05433">
    <property type="entry name" value="Rick_17kDa_Anti"/>
    <property type="match status" value="1"/>
</dbReference>
<dbReference type="PANTHER" id="PTHR35603:SF2">
    <property type="entry name" value="OUTER MEMBRANE LIPOPROTEIN"/>
    <property type="match status" value="1"/>
</dbReference>
<sequence>MSVPRFLLQRSTQSVAAAAVVIALLGGAYALGHSQTNAEPPPHDARASGVQASAQPAAGSRIEALQCEGCAVVLDVHAERQAGQASGLGAVGGAVVGGLLGSAVGKGDGKKLATVGGAVAGGYAGHEIEKRERATTVWVVRVADATGRQRRFERTTNPGLRAGDHVVVRDGELRLM</sequence>
<dbReference type="InterPro" id="IPR051407">
    <property type="entry name" value="Bact_OM_lipoprot/Surf_antigen"/>
</dbReference>
<evidence type="ECO:0000259" key="3">
    <source>
        <dbReference type="Pfam" id="PF05433"/>
    </source>
</evidence>
<proteinExistence type="predicted"/>
<gene>
    <name evidence="4" type="ORF">ABDJ85_03795</name>
</gene>
<dbReference type="PANTHER" id="PTHR35603">
    <property type="match status" value="1"/>
</dbReference>
<dbReference type="Proteomes" id="UP001495147">
    <property type="component" value="Unassembled WGS sequence"/>
</dbReference>
<dbReference type="RefSeq" id="WP_347703403.1">
    <property type="nucleotide sequence ID" value="NZ_JBDPZD010000001.1"/>
</dbReference>
<name>A0ABV0FXD1_9BURK</name>
<accession>A0ABV0FXD1</accession>
<keyword evidence="5" id="KW-1185">Reference proteome</keyword>
<dbReference type="EMBL" id="JBDPZD010000001">
    <property type="protein sequence ID" value="MEO3690576.1"/>
    <property type="molecule type" value="Genomic_DNA"/>
</dbReference>
<evidence type="ECO:0000256" key="1">
    <source>
        <dbReference type="ARBA" id="ARBA00004370"/>
    </source>
</evidence>
<feature type="domain" description="Glycine zipper 2TM" evidence="3">
    <location>
        <begin position="88"/>
        <end position="129"/>
    </location>
</feature>
<protein>
    <submittedName>
        <fullName evidence="4">Glycine zipper 2TM domain-containing protein</fullName>
    </submittedName>
</protein>
<comment type="subcellular location">
    <subcellularLocation>
        <location evidence="1">Membrane</location>
    </subcellularLocation>
</comment>
<organism evidence="4 5">
    <name type="scientific">Roseateles paludis</name>
    <dbReference type="NCBI Taxonomy" id="3145238"/>
    <lineage>
        <taxon>Bacteria</taxon>
        <taxon>Pseudomonadati</taxon>
        <taxon>Pseudomonadota</taxon>
        <taxon>Betaproteobacteria</taxon>
        <taxon>Burkholderiales</taxon>
        <taxon>Sphaerotilaceae</taxon>
        <taxon>Roseateles</taxon>
    </lineage>
</organism>
<evidence type="ECO:0000313" key="4">
    <source>
        <dbReference type="EMBL" id="MEO3690576.1"/>
    </source>
</evidence>
<dbReference type="InterPro" id="IPR008816">
    <property type="entry name" value="Gly_zipper_2TM_dom"/>
</dbReference>
<evidence type="ECO:0000313" key="5">
    <source>
        <dbReference type="Proteomes" id="UP001495147"/>
    </source>
</evidence>
<evidence type="ECO:0000256" key="2">
    <source>
        <dbReference type="ARBA" id="ARBA00023136"/>
    </source>
</evidence>
<reference evidence="4 5" key="1">
    <citation type="submission" date="2024-05" db="EMBL/GenBank/DDBJ databases">
        <title>Roseateles sp. DJS-2-20 16S ribosomal RNA gene Genome sequencing and assembly.</title>
        <authorList>
            <person name="Woo H."/>
        </authorList>
    </citation>
    <scope>NUCLEOTIDE SEQUENCE [LARGE SCALE GENOMIC DNA]</scope>
    <source>
        <strain evidence="4 5">DJS-2-20</strain>
    </source>
</reference>